<evidence type="ECO:0000256" key="1">
    <source>
        <dbReference type="ARBA" id="ARBA00009762"/>
    </source>
</evidence>
<evidence type="ECO:0000256" key="2">
    <source>
        <dbReference type="ARBA" id="ARBA00012417"/>
    </source>
</evidence>
<dbReference type="GO" id="GO:0003682">
    <property type="term" value="F:chromatin binding"/>
    <property type="evidence" value="ECO:0007669"/>
    <property type="project" value="TreeGrafter"/>
</dbReference>
<keyword evidence="3" id="KW-0808">Transferase</keyword>
<dbReference type="GO" id="GO:0005759">
    <property type="term" value="C:mitochondrial matrix"/>
    <property type="evidence" value="ECO:0007669"/>
    <property type="project" value="TreeGrafter"/>
</dbReference>
<dbReference type="EMBL" id="NNAY01005564">
    <property type="protein sequence ID" value="OXU16630.1"/>
    <property type="molecule type" value="Genomic_DNA"/>
</dbReference>
<protein>
    <recommendedName>
        <fullName evidence="4">DNA-directed primase/polymerase protein</fullName>
        <ecNumber evidence="6">2.7.7.102</ecNumber>
        <ecNumber evidence="2">2.7.7.7</ecNumber>
    </recommendedName>
</protein>
<dbReference type="Proteomes" id="UP000215335">
    <property type="component" value="Unassembled WGS sequence"/>
</dbReference>
<keyword evidence="9" id="KW-1185">Reference proteome</keyword>
<dbReference type="GO" id="GO:0006264">
    <property type="term" value="P:mitochondrial DNA replication"/>
    <property type="evidence" value="ECO:0007669"/>
    <property type="project" value="TreeGrafter"/>
</dbReference>
<evidence type="ECO:0000313" key="9">
    <source>
        <dbReference type="Proteomes" id="UP000215335"/>
    </source>
</evidence>
<evidence type="ECO:0000256" key="3">
    <source>
        <dbReference type="ARBA" id="ARBA00022932"/>
    </source>
</evidence>
<evidence type="ECO:0000256" key="7">
    <source>
        <dbReference type="ARBA" id="ARBA00047303"/>
    </source>
</evidence>
<dbReference type="GO" id="GO:0003887">
    <property type="term" value="F:DNA-directed DNA polymerase activity"/>
    <property type="evidence" value="ECO:0007669"/>
    <property type="project" value="UniProtKB-KW"/>
</dbReference>
<dbReference type="PANTHER" id="PTHR31399:SF0">
    <property type="entry name" value="DNA-DIRECTED PRIMASE_POLYMERASE PROTEIN"/>
    <property type="match status" value="1"/>
</dbReference>
<dbReference type="InterPro" id="IPR044917">
    <property type="entry name" value="PRIMPOL"/>
</dbReference>
<name>A0A232EE49_9HYME</name>
<dbReference type="GO" id="GO:0005634">
    <property type="term" value="C:nucleus"/>
    <property type="evidence" value="ECO:0007669"/>
    <property type="project" value="TreeGrafter"/>
</dbReference>
<dbReference type="OrthoDB" id="5988181at2759"/>
<feature type="non-terminal residue" evidence="8">
    <location>
        <position position="400"/>
    </location>
</feature>
<evidence type="ECO:0000313" key="8">
    <source>
        <dbReference type="EMBL" id="OXU16630.1"/>
    </source>
</evidence>
<accession>A0A232EE49</accession>
<evidence type="ECO:0000256" key="6">
    <source>
        <dbReference type="ARBA" id="ARBA00044768"/>
    </source>
</evidence>
<organism evidence="8 9">
    <name type="scientific">Trichomalopsis sarcophagae</name>
    <dbReference type="NCBI Taxonomy" id="543379"/>
    <lineage>
        <taxon>Eukaryota</taxon>
        <taxon>Metazoa</taxon>
        <taxon>Ecdysozoa</taxon>
        <taxon>Arthropoda</taxon>
        <taxon>Hexapoda</taxon>
        <taxon>Insecta</taxon>
        <taxon>Pterygota</taxon>
        <taxon>Neoptera</taxon>
        <taxon>Endopterygota</taxon>
        <taxon>Hymenoptera</taxon>
        <taxon>Apocrita</taxon>
        <taxon>Proctotrupomorpha</taxon>
        <taxon>Chalcidoidea</taxon>
        <taxon>Pteromalidae</taxon>
        <taxon>Pteromalinae</taxon>
        <taxon>Trichomalopsis</taxon>
    </lineage>
</organism>
<keyword evidence="3" id="KW-0548">Nucleotidyltransferase</keyword>
<dbReference type="GO" id="GO:0009411">
    <property type="term" value="P:response to UV"/>
    <property type="evidence" value="ECO:0007669"/>
    <property type="project" value="TreeGrafter"/>
</dbReference>
<evidence type="ECO:0000256" key="5">
    <source>
        <dbReference type="ARBA" id="ARBA00044677"/>
    </source>
</evidence>
<comment type="catalytic activity">
    <reaction evidence="5">
        <text>ssDNA + n NTP = ssDNA/pppN(pN)n-1 hybrid + (n-1) diphosphate.</text>
        <dbReference type="EC" id="2.7.7.102"/>
    </reaction>
</comment>
<comment type="similarity">
    <text evidence="1">Belongs to the eukaryotic-type primase small subunit family.</text>
</comment>
<proteinExistence type="inferred from homology"/>
<dbReference type="EC" id="2.7.7.7" evidence="2"/>
<sequence length="400" mass="46995">IMLFVTLDRIAIYSSGLGLFVYTLEIVMSNLWYDFKYFSQQCMIVHYGKLSVKSNILCIAREEDVSGKRVYFIVDKQKFLNFYPLMPNLHYYEIITDKCVLYFDIEYSRKDNFFIRDEKGLEIFMMLLKSFLVSSITNLRLCNIFYMILDASDHTKFSRHVIVRFLEADQEYMYNNNFEVLKCHVLQFREHLLNFVFNSNIPISTYGSVFSEGDNKYLRKYEKNVDITKQDELYEQFAFQYFTDHVTEAAIFLSEGLFVDWKIDSFIKKKYPARVLKLKSNLSLLPATVTDDSAILKFSFVSKPFSKKIAQIPLNITDVVDDTRMNDTTLVAVKKSNIVEFSTNLLSEIQLQNLDKAKVVMESILSKKKSNFNYSVSKIFQVTKDIYCINVHNNYCLMEN</sequence>
<feature type="non-terminal residue" evidence="8">
    <location>
        <position position="1"/>
    </location>
</feature>
<reference evidence="8 9" key="1">
    <citation type="journal article" date="2017" name="Curr. Biol.">
        <title>The Evolution of Venom by Co-option of Single-Copy Genes.</title>
        <authorList>
            <person name="Martinson E.O."/>
            <person name="Mrinalini"/>
            <person name="Kelkar Y.D."/>
            <person name="Chang C.H."/>
            <person name="Werren J.H."/>
        </authorList>
    </citation>
    <scope>NUCLEOTIDE SEQUENCE [LARGE SCALE GENOMIC DNA]</scope>
    <source>
        <strain evidence="8 9">Alberta</strain>
        <tissue evidence="8">Whole body</tissue>
    </source>
</reference>
<dbReference type="GO" id="GO:0042276">
    <property type="term" value="P:error-prone translesion synthesis"/>
    <property type="evidence" value="ECO:0007669"/>
    <property type="project" value="InterPro"/>
</dbReference>
<comment type="caution">
    <text evidence="8">The sequence shown here is derived from an EMBL/GenBank/DDBJ whole genome shotgun (WGS) entry which is preliminary data.</text>
</comment>
<evidence type="ECO:0000256" key="4">
    <source>
        <dbReference type="ARBA" id="ARBA00026139"/>
    </source>
</evidence>
<dbReference type="GO" id="GO:0031297">
    <property type="term" value="P:replication fork processing"/>
    <property type="evidence" value="ECO:0007669"/>
    <property type="project" value="TreeGrafter"/>
</dbReference>
<dbReference type="PANTHER" id="PTHR31399">
    <property type="entry name" value="DNA-DIRECTED PRIMASE / POLYMERASE PROTEIN"/>
    <property type="match status" value="1"/>
</dbReference>
<comment type="catalytic activity">
    <reaction evidence="7">
        <text>DNA(n) + a 2'-deoxyribonucleoside 5'-triphosphate = DNA(n+1) + diphosphate</text>
        <dbReference type="Rhea" id="RHEA:22508"/>
        <dbReference type="Rhea" id="RHEA-COMP:17339"/>
        <dbReference type="Rhea" id="RHEA-COMP:17340"/>
        <dbReference type="ChEBI" id="CHEBI:33019"/>
        <dbReference type="ChEBI" id="CHEBI:61560"/>
        <dbReference type="ChEBI" id="CHEBI:173112"/>
        <dbReference type="EC" id="2.7.7.7"/>
    </reaction>
    <physiologicalReaction direction="left-to-right" evidence="7">
        <dbReference type="Rhea" id="RHEA:22509"/>
    </physiologicalReaction>
</comment>
<dbReference type="AlphaFoldDB" id="A0A232EE49"/>
<gene>
    <name evidence="8" type="ORF">TSAR_009247</name>
</gene>
<dbReference type="EC" id="2.7.7.102" evidence="6"/>
<keyword evidence="3" id="KW-0239">DNA-directed DNA polymerase</keyword>